<dbReference type="RefSeq" id="WP_182583942.1">
    <property type="nucleotide sequence ID" value="NZ_JABVCQ010000016.1"/>
</dbReference>
<keyword evidence="13" id="KW-1185">Reference proteome</keyword>
<dbReference type="AlphaFoldDB" id="A0A839HHP0"/>
<dbReference type="Pfam" id="PF01192">
    <property type="entry name" value="RNA_pol_Rpb6"/>
    <property type="match status" value="1"/>
</dbReference>
<sequence length="92" mass="10098">MARVTVEDCLNHVDNRFNLVLLASRRARQLANGVASLLPRDKERDKPTVLALREIGAGLIRQETVAEVDRATAALRARQIAEEAAAAAEHED</sequence>
<organism evidence="12 13">
    <name type="scientific">Thiospirillum jenense</name>
    <dbReference type="NCBI Taxonomy" id="1653858"/>
    <lineage>
        <taxon>Bacteria</taxon>
        <taxon>Pseudomonadati</taxon>
        <taxon>Pseudomonadota</taxon>
        <taxon>Gammaproteobacteria</taxon>
        <taxon>Chromatiales</taxon>
        <taxon>Chromatiaceae</taxon>
        <taxon>Thiospirillum</taxon>
    </lineage>
</organism>
<evidence type="ECO:0000256" key="3">
    <source>
        <dbReference type="ARBA" id="ARBA00013725"/>
    </source>
</evidence>
<dbReference type="InterPro" id="IPR006110">
    <property type="entry name" value="Pol_omega/Rpo6/RPB6"/>
</dbReference>
<comment type="subunit">
    <text evidence="11">The RNAP catalytic core consists of 2 alpha, 1 beta, 1 beta' and 1 omega subunit. When a sigma factor is associated with the core the holoenzyme is formed, which can initiate transcription.</text>
</comment>
<dbReference type="SUPFAM" id="SSF63562">
    <property type="entry name" value="RPB6/omega subunit-like"/>
    <property type="match status" value="1"/>
</dbReference>
<dbReference type="PANTHER" id="PTHR34476:SF1">
    <property type="entry name" value="DNA-DIRECTED RNA POLYMERASE SUBUNIT OMEGA"/>
    <property type="match status" value="1"/>
</dbReference>
<dbReference type="GO" id="GO:0000428">
    <property type="term" value="C:DNA-directed RNA polymerase complex"/>
    <property type="evidence" value="ECO:0007669"/>
    <property type="project" value="UniProtKB-KW"/>
</dbReference>
<comment type="function">
    <text evidence="11">Promotes RNA polymerase assembly. Latches the N- and C-terminal regions of the beta' subunit thereby facilitating its interaction with the beta and alpha subunits.</text>
</comment>
<evidence type="ECO:0000256" key="9">
    <source>
        <dbReference type="ARBA" id="ARBA00030998"/>
    </source>
</evidence>
<comment type="catalytic activity">
    <reaction evidence="10 11">
        <text>RNA(n) + a ribonucleoside 5'-triphosphate = RNA(n+1) + diphosphate</text>
        <dbReference type="Rhea" id="RHEA:21248"/>
        <dbReference type="Rhea" id="RHEA-COMP:14527"/>
        <dbReference type="Rhea" id="RHEA-COMP:17342"/>
        <dbReference type="ChEBI" id="CHEBI:33019"/>
        <dbReference type="ChEBI" id="CHEBI:61557"/>
        <dbReference type="ChEBI" id="CHEBI:140395"/>
        <dbReference type="EC" id="2.7.7.6"/>
    </reaction>
</comment>
<dbReference type="Gene3D" id="3.90.940.10">
    <property type="match status" value="1"/>
</dbReference>
<dbReference type="HAMAP" id="MF_00366">
    <property type="entry name" value="RNApol_bact_RpoZ"/>
    <property type="match status" value="1"/>
</dbReference>
<keyword evidence="7 11" id="KW-0804">Transcription</keyword>
<keyword evidence="6 11" id="KW-0548">Nucleotidyltransferase</keyword>
<evidence type="ECO:0000256" key="10">
    <source>
        <dbReference type="ARBA" id="ARBA00048552"/>
    </source>
</evidence>
<keyword evidence="5 11" id="KW-0808">Transferase</keyword>
<dbReference type="InterPro" id="IPR003716">
    <property type="entry name" value="DNA-dir_RNA_pol_omega"/>
</dbReference>
<evidence type="ECO:0000256" key="4">
    <source>
        <dbReference type="ARBA" id="ARBA00022478"/>
    </source>
</evidence>
<dbReference type="EMBL" id="JABVCQ010000016">
    <property type="protein sequence ID" value="MBB1126319.1"/>
    <property type="molecule type" value="Genomic_DNA"/>
</dbReference>
<dbReference type="Proteomes" id="UP000548632">
    <property type="component" value="Unassembled WGS sequence"/>
</dbReference>
<dbReference type="InterPro" id="IPR036161">
    <property type="entry name" value="RPB6/omega-like_sf"/>
</dbReference>
<evidence type="ECO:0000256" key="11">
    <source>
        <dbReference type="HAMAP-Rule" id="MF_00366"/>
    </source>
</evidence>
<reference evidence="12 13" key="1">
    <citation type="journal article" date="2020" name="Arch. Microbiol.">
        <title>The genome sequence of the giant phototrophic gammaproteobacterium Thiospirillum jenense gives insight into its physiological properties and phylogenetic relationships.</title>
        <authorList>
            <person name="Imhoff J.F."/>
            <person name="Meyer T.E."/>
            <person name="Kyndt J.A."/>
        </authorList>
    </citation>
    <scope>NUCLEOTIDE SEQUENCE [LARGE SCALE GENOMIC DNA]</scope>
    <source>
        <strain evidence="12 13">DSM 216</strain>
    </source>
</reference>
<dbReference type="SMART" id="SM01409">
    <property type="entry name" value="RNA_pol_Rpb6"/>
    <property type="match status" value="1"/>
</dbReference>
<dbReference type="NCBIfam" id="TIGR00690">
    <property type="entry name" value="rpoZ"/>
    <property type="match status" value="1"/>
</dbReference>
<evidence type="ECO:0000256" key="5">
    <source>
        <dbReference type="ARBA" id="ARBA00022679"/>
    </source>
</evidence>
<dbReference type="GO" id="GO:0006351">
    <property type="term" value="P:DNA-templated transcription"/>
    <property type="evidence" value="ECO:0007669"/>
    <property type="project" value="UniProtKB-UniRule"/>
</dbReference>
<dbReference type="EC" id="2.7.7.6" evidence="2 11"/>
<evidence type="ECO:0000313" key="12">
    <source>
        <dbReference type="EMBL" id="MBB1126319.1"/>
    </source>
</evidence>
<evidence type="ECO:0000256" key="8">
    <source>
        <dbReference type="ARBA" id="ARBA00029924"/>
    </source>
</evidence>
<gene>
    <name evidence="11 12" type="primary">rpoZ</name>
    <name evidence="12" type="ORF">HUK38_08745</name>
</gene>
<evidence type="ECO:0000256" key="1">
    <source>
        <dbReference type="ARBA" id="ARBA00006711"/>
    </source>
</evidence>
<protein>
    <recommendedName>
        <fullName evidence="3 11">DNA-directed RNA polymerase subunit omega</fullName>
        <shortName evidence="11">RNAP omega subunit</shortName>
        <ecNumber evidence="2 11">2.7.7.6</ecNumber>
    </recommendedName>
    <alternativeName>
        <fullName evidence="9 11">RNA polymerase omega subunit</fullName>
    </alternativeName>
    <alternativeName>
        <fullName evidence="8 11">Transcriptase subunit omega</fullName>
    </alternativeName>
</protein>
<evidence type="ECO:0000256" key="2">
    <source>
        <dbReference type="ARBA" id="ARBA00012418"/>
    </source>
</evidence>
<comment type="caution">
    <text evidence="12">The sequence shown here is derived from an EMBL/GenBank/DDBJ whole genome shotgun (WGS) entry which is preliminary data.</text>
</comment>
<dbReference type="PANTHER" id="PTHR34476">
    <property type="entry name" value="DNA-DIRECTED RNA POLYMERASE SUBUNIT OMEGA"/>
    <property type="match status" value="1"/>
</dbReference>
<name>A0A839HHP0_9GAMM</name>
<proteinExistence type="inferred from homology"/>
<comment type="similarity">
    <text evidence="1 11">Belongs to the RNA polymerase subunit omega family.</text>
</comment>
<evidence type="ECO:0000313" key="13">
    <source>
        <dbReference type="Proteomes" id="UP000548632"/>
    </source>
</evidence>
<dbReference type="GO" id="GO:0003899">
    <property type="term" value="F:DNA-directed RNA polymerase activity"/>
    <property type="evidence" value="ECO:0007669"/>
    <property type="project" value="UniProtKB-UniRule"/>
</dbReference>
<evidence type="ECO:0000256" key="7">
    <source>
        <dbReference type="ARBA" id="ARBA00023163"/>
    </source>
</evidence>
<keyword evidence="4 11" id="KW-0240">DNA-directed RNA polymerase</keyword>
<dbReference type="GO" id="GO:0003677">
    <property type="term" value="F:DNA binding"/>
    <property type="evidence" value="ECO:0007669"/>
    <property type="project" value="UniProtKB-UniRule"/>
</dbReference>
<accession>A0A839HHP0</accession>
<evidence type="ECO:0000256" key="6">
    <source>
        <dbReference type="ARBA" id="ARBA00022695"/>
    </source>
</evidence>